<dbReference type="Proteomes" id="UP000000496">
    <property type="component" value="Chromosome gsn.131"/>
</dbReference>
<proteinExistence type="predicted"/>
<reference evidence="1 2" key="2">
    <citation type="journal article" date="2011" name="Mol. Biol. Evol.">
        <title>Unity in variety--the pan-genome of the Chlamydiae.</title>
        <authorList>
            <person name="Collingro A."/>
            <person name="Tischler P."/>
            <person name="Weinmaier T."/>
            <person name="Penz T."/>
            <person name="Heinz E."/>
            <person name="Brunham R.C."/>
            <person name="Read T.D."/>
            <person name="Bavoil P.M."/>
            <person name="Sachse K."/>
            <person name="Kahane S."/>
            <person name="Friedman M.G."/>
            <person name="Rattei T."/>
            <person name="Myers G.S."/>
            <person name="Horn M."/>
        </authorList>
    </citation>
    <scope>NUCLEOTIDE SEQUENCE [LARGE SCALE GENOMIC DNA]</scope>
    <source>
        <strain evidence="2">ATCC VR-1471 / Z</strain>
    </source>
</reference>
<gene>
    <name evidence="1" type="ordered locus">SNE_A13860</name>
</gene>
<dbReference type="HOGENOM" id="CLU_1407908_0_0_0"/>
<dbReference type="KEGG" id="sng:SNE_A13860"/>
<evidence type="ECO:0000313" key="2">
    <source>
        <dbReference type="Proteomes" id="UP000000496"/>
    </source>
</evidence>
<protein>
    <submittedName>
        <fullName evidence="1">Uncharacterized protein</fullName>
    </submittedName>
</protein>
<dbReference type="AlphaFoldDB" id="F8L5F1"/>
<name>F8L5F1_SIMNZ</name>
<dbReference type="EMBL" id="FR872582">
    <property type="protein sequence ID" value="CCB89263.1"/>
    <property type="molecule type" value="Genomic_DNA"/>
</dbReference>
<organism evidence="1 2">
    <name type="scientific">Simkania negevensis (strain ATCC VR-1471 / DSM 27360 / Z)</name>
    <dbReference type="NCBI Taxonomy" id="331113"/>
    <lineage>
        <taxon>Bacteria</taxon>
        <taxon>Pseudomonadati</taxon>
        <taxon>Chlamydiota</taxon>
        <taxon>Chlamydiia</taxon>
        <taxon>Parachlamydiales</taxon>
        <taxon>Simkaniaceae</taxon>
        <taxon>Simkania</taxon>
    </lineage>
</organism>
<reference key="1">
    <citation type="journal article" date="2011" name="Mol. Biol. Evol.">
        <title>Unity in variety -- the pan-genome of the Chlamydiae.</title>
        <authorList>
            <person name="Collingro A."/>
            <person name="Tischler P."/>
            <person name="Weinmaier T."/>
            <person name="Penz T."/>
            <person name="Heinz E."/>
            <person name="Brunham R.C."/>
            <person name="Read T.D."/>
            <person name="Bavoil P.M."/>
            <person name="Sachse K."/>
            <person name="Kahane S."/>
            <person name="Friedman M.G."/>
            <person name="Rattei T."/>
            <person name="Myers G.S.A."/>
            <person name="Horn M."/>
        </authorList>
    </citation>
    <scope>NUCLEOTIDE SEQUENCE</scope>
    <source>
        <strain>Z</strain>
    </source>
</reference>
<accession>F8L5F1</accession>
<evidence type="ECO:0000313" key="1">
    <source>
        <dbReference type="EMBL" id="CCB89263.1"/>
    </source>
</evidence>
<dbReference type="RefSeq" id="WP_013943730.1">
    <property type="nucleotide sequence ID" value="NC_015713.1"/>
</dbReference>
<keyword evidence="2" id="KW-1185">Reference proteome</keyword>
<sequence>MIAIHEINPHSFFQQVGHLALETYALVVRSAIKGMIETLALGSIFYLGQRFILRADMNTATPFEISTMIACNHFVDNLFQPLQDEVLQIKKPTYEQLRKEVVYFSDLSWKKEALEVLIYAATFFPKAYLSFKVADYVGCLSETIEANKNSLKLTFYLFTALRLFHYSRRHFRNLVDTYRHPKAEIEPIFYLPT</sequence>